<sequence>MQRQSYCKRFEKEIKVPKGQFKGANPSLTVTDSRTRHIFGKTQIRTKGLAGPRGHQQGELGGCNTRDENTKDSLQGDYVSHSIQKTWCFPNTSGLPKHFWAEAVNMTCYLINRSPWKSLDEKVVEERSKLDAKLKECIFLGYKTGFKGFKFWDLVAKKIVTSRDVVFDEQSMLQIIVLPKTGYDPVTFHDAVTSQENGKWMAAMVEEMKSLNHNRTWELVRIPEGKKPIEQMDVKTAFLHDDLEDQIYMQLPEGFTQPGKEHLVCRLKKYFLDDGSFIFLLLYVDDMLIAAKNMDDVIGLKTLLSQEFDMKDLGTAKKILGIEICMDRDSRKLWLSQRGYVEKMLKRFAMSSAKLVSTPLANHFKLSSEQFPKTNKEAEYMEKVPYSNDVGCLMYAMVCTCPDLAHVVSQVCKYMSKPGKQHWEVVKWIFRYLKGTVGHGIVFGSQRDNPLVVGYVDSDYAGDLDNRRSTTWYVFTLGGWSICWKSTVQSVVELFTTKAEYMAVAEAAKETLWLTGLVKELGVQQGGVQLRCDNQSTI</sequence>
<evidence type="ECO:0000313" key="5">
    <source>
        <dbReference type="Proteomes" id="UP000436088"/>
    </source>
</evidence>
<evidence type="ECO:0000259" key="3">
    <source>
        <dbReference type="Pfam" id="PF25597"/>
    </source>
</evidence>
<dbReference type="PANTHER" id="PTHR11439:SF491">
    <property type="entry name" value="INTEGRASE CATALYTIC DOMAIN-CONTAINING PROTEIN"/>
    <property type="match status" value="1"/>
</dbReference>
<organism evidence="4 5">
    <name type="scientific">Hibiscus syriacus</name>
    <name type="common">Rose of Sharon</name>
    <dbReference type="NCBI Taxonomy" id="106335"/>
    <lineage>
        <taxon>Eukaryota</taxon>
        <taxon>Viridiplantae</taxon>
        <taxon>Streptophyta</taxon>
        <taxon>Embryophyta</taxon>
        <taxon>Tracheophyta</taxon>
        <taxon>Spermatophyta</taxon>
        <taxon>Magnoliopsida</taxon>
        <taxon>eudicotyledons</taxon>
        <taxon>Gunneridae</taxon>
        <taxon>Pentapetalae</taxon>
        <taxon>rosids</taxon>
        <taxon>malvids</taxon>
        <taxon>Malvales</taxon>
        <taxon>Malvaceae</taxon>
        <taxon>Malvoideae</taxon>
        <taxon>Hibiscus</taxon>
    </lineage>
</organism>
<dbReference type="InterPro" id="IPR057670">
    <property type="entry name" value="SH3_retrovirus"/>
</dbReference>
<feature type="domain" description="Retroviral polymerase SH3-like" evidence="3">
    <location>
        <begin position="125"/>
        <end position="171"/>
    </location>
</feature>
<feature type="domain" description="Reverse transcriptase Ty1/copia-type" evidence="2">
    <location>
        <begin position="226"/>
        <end position="269"/>
    </location>
</feature>
<evidence type="ECO:0000256" key="1">
    <source>
        <dbReference type="SAM" id="MobiDB-lite"/>
    </source>
</evidence>
<evidence type="ECO:0000313" key="4">
    <source>
        <dbReference type="EMBL" id="KAE8719481.1"/>
    </source>
</evidence>
<dbReference type="Pfam" id="PF07727">
    <property type="entry name" value="RVT_2"/>
    <property type="match status" value="2"/>
</dbReference>
<evidence type="ECO:0000259" key="2">
    <source>
        <dbReference type="Pfam" id="PF07727"/>
    </source>
</evidence>
<name>A0A6A3BUA3_HIBSY</name>
<accession>A0A6A3BUA3</accession>
<dbReference type="AlphaFoldDB" id="A0A6A3BUA3"/>
<reference evidence="4" key="1">
    <citation type="submission" date="2019-09" db="EMBL/GenBank/DDBJ databases">
        <title>Draft genome information of white flower Hibiscus syriacus.</title>
        <authorList>
            <person name="Kim Y.-M."/>
        </authorList>
    </citation>
    <scope>NUCLEOTIDE SEQUENCE [LARGE SCALE GENOMIC DNA]</scope>
    <source>
        <strain evidence="4">YM2019G1</strain>
    </source>
</reference>
<feature type="region of interest" description="Disordered" evidence="1">
    <location>
        <begin position="48"/>
        <end position="67"/>
    </location>
</feature>
<feature type="domain" description="Reverse transcriptase Ty1/copia-type" evidence="2">
    <location>
        <begin position="278"/>
        <end position="360"/>
    </location>
</feature>
<keyword evidence="5" id="KW-1185">Reference proteome</keyword>
<gene>
    <name evidence="4" type="ORF">F3Y22_tig00109957pilonHSYRG00218</name>
</gene>
<dbReference type="InterPro" id="IPR043502">
    <property type="entry name" value="DNA/RNA_pol_sf"/>
</dbReference>
<dbReference type="SUPFAM" id="SSF56672">
    <property type="entry name" value="DNA/RNA polymerases"/>
    <property type="match status" value="1"/>
</dbReference>
<protein>
    <submittedName>
        <fullName evidence="4">Ribonuclease H protein</fullName>
    </submittedName>
</protein>
<dbReference type="PANTHER" id="PTHR11439">
    <property type="entry name" value="GAG-POL-RELATED RETROTRANSPOSON"/>
    <property type="match status" value="1"/>
</dbReference>
<dbReference type="InterPro" id="IPR013103">
    <property type="entry name" value="RVT_2"/>
</dbReference>
<comment type="caution">
    <text evidence="4">The sequence shown here is derived from an EMBL/GenBank/DDBJ whole genome shotgun (WGS) entry which is preliminary data.</text>
</comment>
<proteinExistence type="predicted"/>
<dbReference type="Proteomes" id="UP000436088">
    <property type="component" value="Unassembled WGS sequence"/>
</dbReference>
<dbReference type="CDD" id="cd09272">
    <property type="entry name" value="RNase_HI_RT_Ty1"/>
    <property type="match status" value="1"/>
</dbReference>
<dbReference type="Pfam" id="PF25597">
    <property type="entry name" value="SH3_retrovirus"/>
    <property type="match status" value="1"/>
</dbReference>
<dbReference type="EMBL" id="VEPZ02000788">
    <property type="protein sequence ID" value="KAE8719481.1"/>
    <property type="molecule type" value="Genomic_DNA"/>
</dbReference>